<protein>
    <submittedName>
        <fullName evidence="5">Dihydrodipicolinate reductase</fullName>
    </submittedName>
</protein>
<evidence type="ECO:0000259" key="4">
    <source>
        <dbReference type="Pfam" id="PF19328"/>
    </source>
</evidence>
<dbReference type="RefSeq" id="WP_203003530.1">
    <property type="nucleotide sequence ID" value="NZ_JADWYU010000099.1"/>
</dbReference>
<dbReference type="AlphaFoldDB" id="A0A937RE89"/>
<accession>A0A937RE89</accession>
<feature type="domain" description="Dihydrodipicolinate reductase N-terminal" evidence="3">
    <location>
        <begin position="3"/>
        <end position="71"/>
    </location>
</feature>
<organism evidence="5 6">
    <name type="scientific">Frankia nepalensis</name>
    <dbReference type="NCBI Taxonomy" id="1836974"/>
    <lineage>
        <taxon>Bacteria</taxon>
        <taxon>Bacillati</taxon>
        <taxon>Actinomycetota</taxon>
        <taxon>Actinomycetes</taxon>
        <taxon>Frankiales</taxon>
        <taxon>Frankiaceae</taxon>
        <taxon>Frankia</taxon>
    </lineage>
</organism>
<dbReference type="EMBL" id="JAEACQ010000160">
    <property type="protein sequence ID" value="MBL7627370.1"/>
    <property type="molecule type" value="Genomic_DNA"/>
</dbReference>
<keyword evidence="6" id="KW-1185">Reference proteome</keyword>
<dbReference type="InterPro" id="IPR000846">
    <property type="entry name" value="DapB_N"/>
</dbReference>
<dbReference type="Pfam" id="PF01113">
    <property type="entry name" value="DapB_N"/>
    <property type="match status" value="1"/>
</dbReference>
<dbReference type="InterPro" id="IPR045760">
    <property type="entry name" value="DAP_DH_C"/>
</dbReference>
<evidence type="ECO:0000256" key="1">
    <source>
        <dbReference type="ARBA" id="ARBA00022857"/>
    </source>
</evidence>
<dbReference type="Proteomes" id="UP000604475">
    <property type="component" value="Unassembled WGS sequence"/>
</dbReference>
<comment type="caution">
    <text evidence="5">The sequence shown here is derived from an EMBL/GenBank/DDBJ whole genome shotgun (WGS) entry which is preliminary data.</text>
</comment>
<evidence type="ECO:0000256" key="2">
    <source>
        <dbReference type="ARBA" id="ARBA00023002"/>
    </source>
</evidence>
<evidence type="ECO:0000313" key="5">
    <source>
        <dbReference type="EMBL" id="MBL7627370.1"/>
    </source>
</evidence>
<evidence type="ECO:0000259" key="3">
    <source>
        <dbReference type="Pfam" id="PF01113"/>
    </source>
</evidence>
<dbReference type="InterPro" id="IPR036291">
    <property type="entry name" value="NAD(P)-bd_dom_sf"/>
</dbReference>
<sequence length="354" mass="38119">MYRVVVCGTGNVGRHALRSIVDHPDLELAGVRAYTAAKRGTDAGDLIGTGRTGVTCVVDLDDVLKTEADCVCYTALGSTVPGGFDRTLDELCTLLRAGFNVTSSALEHLVHPAILPDALRRLSDACAAGQSSFYDTGINPGFTMDLWPITMSRLSRTIDQLRVTEVVDMCRYDSGMARDFMGFGLPAGDRPIDAMHRDSPRSPFYASLRQVADAMGLTLSDVRYERAVAITDKPVDVAIGTLEPGTVAALKMMFIGVVDGRDFLVNSWVWRMSDDVAPEWPTGDQWILEIDGDPQVRSSFALSTTFDARRPVSLTVATLNVNAIPALCRAAPGVQTNLTLPVLAGGYPSWSTVA</sequence>
<keyword evidence="2" id="KW-0560">Oxidoreductase</keyword>
<evidence type="ECO:0000313" key="6">
    <source>
        <dbReference type="Proteomes" id="UP000604475"/>
    </source>
</evidence>
<dbReference type="CDD" id="cd24146">
    <property type="entry name" value="nat-AmDH_N_like"/>
    <property type="match status" value="1"/>
</dbReference>
<feature type="domain" description="2,4-diaminopentanoate dehydrogenase C-terminal" evidence="4">
    <location>
        <begin position="142"/>
        <end position="343"/>
    </location>
</feature>
<dbReference type="GO" id="GO:0009089">
    <property type="term" value="P:lysine biosynthetic process via diaminopimelate"/>
    <property type="evidence" value="ECO:0007669"/>
    <property type="project" value="InterPro"/>
</dbReference>
<dbReference type="Gene3D" id="3.40.50.720">
    <property type="entry name" value="NAD(P)-binding Rossmann-like Domain"/>
    <property type="match status" value="1"/>
</dbReference>
<dbReference type="Pfam" id="PF19328">
    <property type="entry name" value="DAP_DH_C"/>
    <property type="match status" value="1"/>
</dbReference>
<gene>
    <name evidence="5" type="ORF">I7412_09350</name>
</gene>
<proteinExistence type="predicted"/>
<reference evidence="5" key="1">
    <citation type="submission" date="2020-12" db="EMBL/GenBank/DDBJ databases">
        <title>Genomic characterization of non-nitrogen-fixing Frankia strains.</title>
        <authorList>
            <person name="Carlos-Shanley C."/>
            <person name="Guerra T."/>
            <person name="Hahn D."/>
        </authorList>
    </citation>
    <scope>NUCLEOTIDE SEQUENCE</scope>
    <source>
        <strain evidence="5">CN6</strain>
    </source>
</reference>
<dbReference type="GO" id="GO:0008839">
    <property type="term" value="F:4-hydroxy-tetrahydrodipicolinate reductase"/>
    <property type="evidence" value="ECO:0007669"/>
    <property type="project" value="InterPro"/>
</dbReference>
<name>A0A937RE89_9ACTN</name>
<keyword evidence="1" id="KW-0521">NADP</keyword>
<dbReference type="SUPFAM" id="SSF51735">
    <property type="entry name" value="NAD(P)-binding Rossmann-fold domains"/>
    <property type="match status" value="1"/>
</dbReference>